<name>A0A4P9Y2Q6_9FUNG</name>
<feature type="region of interest" description="Disordered" evidence="1">
    <location>
        <begin position="45"/>
        <end position="89"/>
    </location>
</feature>
<feature type="compositionally biased region" description="Basic and acidic residues" evidence="1">
    <location>
        <begin position="484"/>
        <end position="499"/>
    </location>
</feature>
<feature type="compositionally biased region" description="Acidic residues" evidence="1">
    <location>
        <begin position="658"/>
        <end position="678"/>
    </location>
</feature>
<feature type="compositionally biased region" description="Basic and acidic residues" evidence="1">
    <location>
        <begin position="419"/>
        <end position="472"/>
    </location>
</feature>
<gene>
    <name evidence="2" type="ORF">BJ684DRAFT_17149</name>
</gene>
<feature type="compositionally biased region" description="Pro residues" evidence="1">
    <location>
        <begin position="567"/>
        <end position="577"/>
    </location>
</feature>
<feature type="region of interest" description="Disordered" evidence="1">
    <location>
        <begin position="222"/>
        <end position="808"/>
    </location>
</feature>
<feature type="compositionally biased region" description="Acidic residues" evidence="1">
    <location>
        <begin position="685"/>
        <end position="709"/>
    </location>
</feature>
<evidence type="ECO:0000256" key="1">
    <source>
        <dbReference type="SAM" id="MobiDB-lite"/>
    </source>
</evidence>
<dbReference type="Proteomes" id="UP000267251">
    <property type="component" value="Unassembled WGS sequence"/>
</dbReference>
<feature type="region of interest" description="Disordered" evidence="1">
    <location>
        <begin position="195"/>
        <end position="214"/>
    </location>
</feature>
<reference evidence="3" key="1">
    <citation type="journal article" date="2018" name="Nat. Microbiol.">
        <title>Leveraging single-cell genomics to expand the fungal tree of life.</title>
        <authorList>
            <person name="Ahrendt S.R."/>
            <person name="Quandt C.A."/>
            <person name="Ciobanu D."/>
            <person name="Clum A."/>
            <person name="Salamov A."/>
            <person name="Andreopoulos B."/>
            <person name="Cheng J.F."/>
            <person name="Woyke T."/>
            <person name="Pelin A."/>
            <person name="Henrissat B."/>
            <person name="Reynolds N.K."/>
            <person name="Benny G.L."/>
            <person name="Smith M.E."/>
            <person name="James T.Y."/>
            <person name="Grigoriev I.V."/>
        </authorList>
    </citation>
    <scope>NUCLEOTIDE SEQUENCE [LARGE SCALE GENOMIC DNA]</scope>
</reference>
<accession>A0A4P9Y2Q6</accession>
<feature type="compositionally biased region" description="Acidic residues" evidence="1">
    <location>
        <begin position="971"/>
        <end position="998"/>
    </location>
</feature>
<feature type="compositionally biased region" description="Basic and acidic residues" evidence="1">
    <location>
        <begin position="897"/>
        <end position="919"/>
    </location>
</feature>
<feature type="compositionally biased region" description="Low complexity" evidence="1">
    <location>
        <begin position="339"/>
        <end position="360"/>
    </location>
</feature>
<feature type="compositionally biased region" description="Polar residues" evidence="1">
    <location>
        <begin position="877"/>
        <end position="889"/>
    </location>
</feature>
<organism evidence="2 3">
    <name type="scientific">Piptocephalis cylindrospora</name>
    <dbReference type="NCBI Taxonomy" id="1907219"/>
    <lineage>
        <taxon>Eukaryota</taxon>
        <taxon>Fungi</taxon>
        <taxon>Fungi incertae sedis</taxon>
        <taxon>Zoopagomycota</taxon>
        <taxon>Zoopagomycotina</taxon>
        <taxon>Zoopagomycetes</taxon>
        <taxon>Zoopagales</taxon>
        <taxon>Piptocephalidaceae</taxon>
        <taxon>Piptocephalis</taxon>
    </lineage>
</organism>
<feature type="compositionally biased region" description="Low complexity" evidence="1">
    <location>
        <begin position="377"/>
        <end position="390"/>
    </location>
</feature>
<feature type="region of interest" description="Disordered" evidence="1">
    <location>
        <begin position="118"/>
        <end position="162"/>
    </location>
</feature>
<feature type="compositionally biased region" description="Acidic residues" evidence="1">
    <location>
        <begin position="860"/>
        <end position="869"/>
    </location>
</feature>
<feature type="region of interest" description="Disordered" evidence="1">
    <location>
        <begin position="1"/>
        <end position="25"/>
    </location>
</feature>
<feature type="region of interest" description="Disordered" evidence="1">
    <location>
        <begin position="1076"/>
        <end position="1104"/>
    </location>
</feature>
<dbReference type="OrthoDB" id="10619495at2759"/>
<feature type="region of interest" description="Disordered" evidence="1">
    <location>
        <begin position="856"/>
        <end position="924"/>
    </location>
</feature>
<keyword evidence="3" id="KW-1185">Reference proteome</keyword>
<proteinExistence type="predicted"/>
<sequence>MYQKILDKTSQSRESLTSLPKRTGIREAGIGAPTLVMTSSKMVKELPMGSRAQTTNQILRSRQTRGSGRPGSRSGLGKGERAELTERDKKRLSRAEKILGKDAVEAAVQARASILLNNPPANLPTLITSSSKGHRRTDSLGNSDPGNSEGAGVEGGKKKGGWKHLFQKKPSISLGTPEVTASVGAITTALAGKSITHSGSGATGDITSPITRGRAGTFPMRVATQSRESPSSSSPPPTKVTSPGRKTPSKSENKSTGYPPSLSLKGKGDLTSPTSSAPHSRRRRGSGGSISEALDYFHGTSPTQKSPRSPKSPGKGGAPPVKEVEGEERGRGRKKKRSSSSTASLGTLSSSGSSERLSQSPIPPRPIRQVPLPPKYPIAASSISPISSSPDLRPNGTLDNLERPSPPSSFSRRVSGDTPAKDKRAVSKDRKEVNKDQRAVSKDRRALSKERRALSKERCDIKEEGEDLDKKGRGSCSDEDQDKEEDKGKGKEKKKEKETAMSLPSFLPPLSHPPPMVALPPIPGQGLGDIGLMGDWEERGEEDRRQGEASAEQEGEESNDDEGDTPGMPPPLSPMPNPDLSGNGMHKLLMKKHLGVDVTSSLSVRRESDTLSPTTVSFMFKSKEDMDDEKEDDEEEADEKAIERKGSLLRSDPIIFSDGEDDEEELEGDDYDDDDLLDDVLGGYQEEEDEEEEEEEEVEEEEETEEMEGTEEKKGAEDEDQAIPKARTKRLSSVTPLVGLDTSFLEDSAPHDDTLTSAVRSPGEMEDRTLSPSPSTGAEVEGKGKMAPPSTPSGVLSPARSVSPDIDRAVQARQTQILPSKAITPRFPTVGSVKDRVKAIEKVKVDDVAVRATPLSELMTESEDREAETEEKLGYTQEATNMDDSTATDSGMAEEINADRESKEDQAKKTDKQNSHDIDYSEYEFMLDQESQDFLKSLSKSMEAFDNSCSTREDTFSSLEYGFSFGSAKGEEDDLDEEEEEMDDERDEEEDEEEEMDGDGSPGRIKGRKMRWGSMDGARMLQEVEEAIDVHTVAEEVRASALPHNRRGGGGGMYGDFLSPMSADFDVSAYGLSAEEDGAGAVGGGDDTEDEEHMEELMRQLTTP</sequence>
<feature type="compositionally biased region" description="Pro residues" evidence="1">
    <location>
        <begin position="361"/>
        <end position="376"/>
    </location>
</feature>
<feature type="compositionally biased region" description="Low complexity" evidence="1">
    <location>
        <begin position="60"/>
        <end position="75"/>
    </location>
</feature>
<feature type="compositionally biased region" description="Pro residues" evidence="1">
    <location>
        <begin position="506"/>
        <end position="523"/>
    </location>
</feature>
<protein>
    <submittedName>
        <fullName evidence="2">Uncharacterized protein</fullName>
    </submittedName>
</protein>
<feature type="compositionally biased region" description="Polar residues" evidence="1">
    <location>
        <begin position="195"/>
        <end position="210"/>
    </location>
</feature>
<feature type="compositionally biased region" description="Basic and acidic residues" evidence="1">
    <location>
        <begin position="1"/>
        <end position="11"/>
    </location>
</feature>
<feature type="region of interest" description="Disordered" evidence="1">
    <location>
        <begin position="963"/>
        <end position="1010"/>
    </location>
</feature>
<dbReference type="EMBL" id="KZ988366">
    <property type="protein sequence ID" value="RKP12351.1"/>
    <property type="molecule type" value="Genomic_DNA"/>
</dbReference>
<evidence type="ECO:0000313" key="2">
    <source>
        <dbReference type="EMBL" id="RKP12351.1"/>
    </source>
</evidence>
<evidence type="ECO:0000313" key="3">
    <source>
        <dbReference type="Proteomes" id="UP000267251"/>
    </source>
</evidence>
<feature type="compositionally biased region" description="Acidic residues" evidence="1">
    <location>
        <begin position="551"/>
        <end position="564"/>
    </location>
</feature>
<feature type="compositionally biased region" description="Basic and acidic residues" evidence="1">
    <location>
        <begin position="78"/>
        <end position="89"/>
    </location>
</feature>
<dbReference type="AlphaFoldDB" id="A0A4P9Y2Q6"/>
<feature type="compositionally biased region" description="Acidic residues" evidence="1">
    <location>
        <begin position="625"/>
        <end position="638"/>
    </location>
</feature>